<proteinExistence type="inferred from homology"/>
<gene>
    <name evidence="2" type="ORF">A6A05_12205</name>
</gene>
<accession>A0A178MPZ5</accession>
<dbReference type="Pfam" id="PF03091">
    <property type="entry name" value="CutA1"/>
    <property type="match status" value="1"/>
</dbReference>
<dbReference type="GO" id="GO:0005507">
    <property type="term" value="F:copper ion binding"/>
    <property type="evidence" value="ECO:0007669"/>
    <property type="project" value="TreeGrafter"/>
</dbReference>
<dbReference type="SUPFAM" id="SSF54913">
    <property type="entry name" value="GlnB-like"/>
    <property type="match status" value="1"/>
</dbReference>
<dbReference type="AlphaFoldDB" id="A0A178MPZ5"/>
<dbReference type="STRING" id="1437059.A6A05_12205"/>
<organism evidence="2 3">
    <name type="scientific">Magnetospirillum moscoviense</name>
    <dbReference type="NCBI Taxonomy" id="1437059"/>
    <lineage>
        <taxon>Bacteria</taxon>
        <taxon>Pseudomonadati</taxon>
        <taxon>Pseudomonadota</taxon>
        <taxon>Alphaproteobacteria</taxon>
        <taxon>Rhodospirillales</taxon>
        <taxon>Rhodospirillaceae</taxon>
        <taxon>Magnetospirillum</taxon>
    </lineage>
</organism>
<dbReference type="PANTHER" id="PTHR23419">
    <property type="entry name" value="DIVALENT CATION TOLERANCE CUTA-RELATED"/>
    <property type="match status" value="1"/>
</dbReference>
<sequence length="108" mass="11664">MDTGFSLLYVTAPSRDVAMTLAHALVGERLAACANLLGPIQSVYWWDGKVNDEPEVALILKTRTELVPEATERLRALHPYSCPCVVAIAIDGGNPAFLGWLAAETARI</sequence>
<dbReference type="OrthoDB" id="37622at2"/>
<evidence type="ECO:0000313" key="2">
    <source>
        <dbReference type="EMBL" id="OAN50633.1"/>
    </source>
</evidence>
<evidence type="ECO:0000313" key="3">
    <source>
        <dbReference type="Proteomes" id="UP000078543"/>
    </source>
</evidence>
<dbReference type="GO" id="GO:0010038">
    <property type="term" value="P:response to metal ion"/>
    <property type="evidence" value="ECO:0007669"/>
    <property type="project" value="InterPro"/>
</dbReference>
<dbReference type="EMBL" id="LWQU01000137">
    <property type="protein sequence ID" value="OAN50633.1"/>
    <property type="molecule type" value="Genomic_DNA"/>
</dbReference>
<keyword evidence="3" id="KW-1185">Reference proteome</keyword>
<dbReference type="InterPro" id="IPR011322">
    <property type="entry name" value="N-reg_PII-like_a/b"/>
</dbReference>
<dbReference type="PANTHER" id="PTHR23419:SF8">
    <property type="entry name" value="FI09726P"/>
    <property type="match status" value="1"/>
</dbReference>
<comment type="similarity">
    <text evidence="1">Belongs to the CutA family.</text>
</comment>
<reference evidence="2 3" key="1">
    <citation type="submission" date="2016-04" db="EMBL/GenBank/DDBJ databases">
        <title>Draft genome sequence of freshwater magnetotactic bacteria Magnetospirillum marisnigri SP-1 and Magnetospirillum moscoviense BB-1.</title>
        <authorList>
            <person name="Koziaeva V."/>
            <person name="Dziuba M.V."/>
            <person name="Ivanov T.M."/>
            <person name="Kuznetsov B."/>
            <person name="Grouzdev D.S."/>
        </authorList>
    </citation>
    <scope>NUCLEOTIDE SEQUENCE [LARGE SCALE GENOMIC DNA]</scope>
    <source>
        <strain evidence="2 3">BB-1</strain>
    </source>
</reference>
<dbReference type="Proteomes" id="UP000078543">
    <property type="component" value="Unassembled WGS sequence"/>
</dbReference>
<name>A0A178MPZ5_9PROT</name>
<protein>
    <submittedName>
        <fullName evidence="2">Dihydroorotate dehydrogenase</fullName>
    </submittedName>
</protein>
<dbReference type="InterPro" id="IPR004323">
    <property type="entry name" value="Ion_tolerance_CutA"/>
</dbReference>
<comment type="caution">
    <text evidence="2">The sequence shown here is derived from an EMBL/GenBank/DDBJ whole genome shotgun (WGS) entry which is preliminary data.</text>
</comment>
<evidence type="ECO:0000256" key="1">
    <source>
        <dbReference type="ARBA" id="ARBA00010169"/>
    </source>
</evidence>
<dbReference type="RefSeq" id="WP_068500220.1">
    <property type="nucleotide sequence ID" value="NZ_LWQU01000137.1"/>
</dbReference>
<dbReference type="Gene3D" id="3.30.70.120">
    <property type="match status" value="1"/>
</dbReference>
<dbReference type="InterPro" id="IPR015867">
    <property type="entry name" value="N-reg_PII/ATP_PRibTrfase_C"/>
</dbReference>